<name>A0A6J7X3A5_9CAUD</name>
<feature type="non-terminal residue" evidence="1">
    <location>
        <position position="300"/>
    </location>
</feature>
<protein>
    <submittedName>
        <fullName evidence="1">Uncharacterized protein</fullName>
    </submittedName>
</protein>
<accession>A0A6J7X3A5</accession>
<organism evidence="1">
    <name type="scientific">uncultured Caudovirales phage</name>
    <dbReference type="NCBI Taxonomy" id="2100421"/>
    <lineage>
        <taxon>Viruses</taxon>
        <taxon>Duplodnaviria</taxon>
        <taxon>Heunggongvirae</taxon>
        <taxon>Uroviricota</taxon>
        <taxon>Caudoviricetes</taxon>
        <taxon>Peduoviridae</taxon>
        <taxon>Maltschvirus</taxon>
        <taxon>Maltschvirus maltsch</taxon>
    </lineage>
</organism>
<proteinExistence type="predicted"/>
<gene>
    <name evidence="1" type="ORF">UFOVP384_57</name>
</gene>
<dbReference type="EMBL" id="LR798320">
    <property type="protein sequence ID" value="CAB5223452.1"/>
    <property type="molecule type" value="Genomic_DNA"/>
</dbReference>
<sequence>MALDLTGLSNYVKENEQQLATSLVFKPKTATLIESAGNVMVGVKSSEKINIMATDAVFQAGGTCGFNSSGTTAFTQRAVTPGKIKVNEAICPKAFEAKYTQKALRAGSTYDYMPFADEFTGKKIEVIGAALETALWQGDTASGNAQLARFDGLLKLIAPAGVPVAGVIDGNPGNVASLTTATIIAAVDEVYTLIPASIVANGDVVIFAGMDAFRMYTVALKEANLFHYAADAVDFEIVLPGTNVKLIAVNGLNGTDKLIATRLSNLYLGVDLLNEEERFELFYAKEADEMRFVSEFKMGV</sequence>
<evidence type="ECO:0000313" key="1">
    <source>
        <dbReference type="EMBL" id="CAB5223452.1"/>
    </source>
</evidence>
<reference evidence="1" key="1">
    <citation type="submission" date="2020-05" db="EMBL/GenBank/DDBJ databases">
        <authorList>
            <person name="Chiriac C."/>
            <person name="Salcher M."/>
            <person name="Ghai R."/>
            <person name="Kavagutti S V."/>
        </authorList>
    </citation>
    <scope>NUCLEOTIDE SEQUENCE</scope>
</reference>